<evidence type="ECO:0000256" key="8">
    <source>
        <dbReference type="ARBA" id="ARBA00023065"/>
    </source>
</evidence>
<evidence type="ECO:0000256" key="7">
    <source>
        <dbReference type="ARBA" id="ARBA00023053"/>
    </source>
</evidence>
<evidence type="ECO:0000256" key="1">
    <source>
        <dbReference type="ARBA" id="ARBA00004141"/>
    </source>
</evidence>
<evidence type="ECO:0000256" key="2">
    <source>
        <dbReference type="ARBA" id="ARBA00007193"/>
    </source>
</evidence>
<evidence type="ECO:0000256" key="3">
    <source>
        <dbReference type="ARBA" id="ARBA00022448"/>
    </source>
</evidence>
<keyword evidence="9 13" id="KW-0472">Membrane</keyword>
<evidence type="ECO:0000256" key="9">
    <source>
        <dbReference type="ARBA" id="ARBA00023136"/>
    </source>
</evidence>
<evidence type="ECO:0000256" key="12">
    <source>
        <dbReference type="RuleBase" id="RU000679"/>
    </source>
</evidence>
<evidence type="ECO:0000256" key="10">
    <source>
        <dbReference type="ARBA" id="ARBA00023201"/>
    </source>
</evidence>
<comment type="similarity">
    <text evidence="2 12">Belongs to the amiloride-sensitive sodium channel (TC 1.A.6) family.</text>
</comment>
<sequence>MNSNHKVRLTTNVLWKNFASQSTIHGLRRISETENTIGKVLWTLIFLTALAGLTYHCSFLIQKYLKFSKVTTTEEIHAKELDFPALTVCNLNILKKSFIQDQLEKNQNTTFKRTKGFCFESEESFLKKSDAKDLSDIWANLGVTLEHLKTYGHKVYDLIVQCTYNSKDCFNQSITKDLPLETENIAITNYPSTRLGFCHTIKLNQTTLGKVRRTGQTLGLTLTLNIERNEYWDLLSPEYGVRIMIHPREAYPTVDRGGIVLHPGTKSYISIRIREIERLPYPYGDCTENFKDSPLSELLKNNYEDYLKNHTYYTYEFCQSVCREIHLLQNCDCVEEQVNSTHRFCNPCDKKADLCKDKFKSAFDDNETNACTFLCKPACQDTRYDVTLSTSEWPNLEFQEFVLKRWPNLRSDFVESADNSSDQLNETYINKNFLRVHIFVQEMNYLRFMDLEAYSLPELFADLGGCLGLYLGVSLISIIEFHELLLHIVSLFCTKLNRSFTLETPKSSTVSLTRSFSRSADDLVSMSRSKAPYDINLRPEGPTPPIFWMRGKNGSHSIFKVQDMQNISDEDTYRRKMCFKCLSDIENLRSNYLYRRRPLKTVSKSGKLSTNSSS</sequence>
<feature type="transmembrane region" description="Helical" evidence="13">
    <location>
        <begin position="40"/>
        <end position="61"/>
    </location>
</feature>
<keyword evidence="8 12" id="KW-0406">Ion transport</keyword>
<evidence type="ECO:0000313" key="14">
    <source>
        <dbReference type="EMBL" id="KAF8784706.1"/>
    </source>
</evidence>
<name>A0A8T0F0P9_ARGBR</name>
<evidence type="ECO:0000256" key="4">
    <source>
        <dbReference type="ARBA" id="ARBA00022461"/>
    </source>
</evidence>
<keyword evidence="5 12" id="KW-0812">Transmembrane</keyword>
<dbReference type="Gene3D" id="1.10.287.770">
    <property type="entry name" value="YojJ-like"/>
    <property type="match status" value="1"/>
</dbReference>
<dbReference type="GO" id="GO:0005886">
    <property type="term" value="C:plasma membrane"/>
    <property type="evidence" value="ECO:0007669"/>
    <property type="project" value="TreeGrafter"/>
</dbReference>
<keyword evidence="15" id="KW-1185">Reference proteome</keyword>
<keyword evidence="6 13" id="KW-1133">Transmembrane helix</keyword>
<dbReference type="EMBL" id="JABXBU010000030">
    <property type="protein sequence ID" value="KAF8784706.1"/>
    <property type="molecule type" value="Genomic_DNA"/>
</dbReference>
<evidence type="ECO:0000313" key="15">
    <source>
        <dbReference type="Proteomes" id="UP000807504"/>
    </source>
</evidence>
<dbReference type="PRINTS" id="PR01078">
    <property type="entry name" value="AMINACHANNEL"/>
</dbReference>
<gene>
    <name evidence="14" type="ORF">HNY73_010351</name>
</gene>
<protein>
    <submittedName>
        <fullName evidence="14">Acid-sensing ion channel 4-A like protein</fullName>
    </submittedName>
</protein>
<evidence type="ECO:0000256" key="11">
    <source>
        <dbReference type="ARBA" id="ARBA00023303"/>
    </source>
</evidence>
<dbReference type="GO" id="GO:0015280">
    <property type="term" value="F:ligand-gated sodium channel activity"/>
    <property type="evidence" value="ECO:0007669"/>
    <property type="project" value="TreeGrafter"/>
</dbReference>
<dbReference type="PANTHER" id="PTHR11690">
    <property type="entry name" value="AMILORIDE-SENSITIVE SODIUM CHANNEL-RELATED"/>
    <property type="match status" value="1"/>
</dbReference>
<keyword evidence="11 12" id="KW-0407">Ion channel</keyword>
<keyword evidence="4 12" id="KW-0894">Sodium channel</keyword>
<dbReference type="InterPro" id="IPR001873">
    <property type="entry name" value="ENaC"/>
</dbReference>
<reference evidence="14" key="2">
    <citation type="submission" date="2020-06" db="EMBL/GenBank/DDBJ databases">
        <authorList>
            <person name="Sheffer M."/>
        </authorList>
    </citation>
    <scope>NUCLEOTIDE SEQUENCE</scope>
</reference>
<evidence type="ECO:0000256" key="13">
    <source>
        <dbReference type="SAM" id="Phobius"/>
    </source>
</evidence>
<comment type="subcellular location">
    <subcellularLocation>
        <location evidence="1">Membrane</location>
        <topology evidence="1">Multi-pass membrane protein</topology>
    </subcellularLocation>
</comment>
<dbReference type="Proteomes" id="UP000807504">
    <property type="component" value="Unassembled WGS sequence"/>
</dbReference>
<evidence type="ECO:0000256" key="6">
    <source>
        <dbReference type="ARBA" id="ARBA00022989"/>
    </source>
</evidence>
<dbReference type="OrthoDB" id="6021021at2759"/>
<dbReference type="OMA" id="CITDIRF"/>
<accession>A0A8T0F0P9</accession>
<reference evidence="14" key="1">
    <citation type="journal article" date="2020" name="bioRxiv">
        <title>Chromosome-level reference genome of the European wasp spider Argiope bruennichi: a resource for studies on range expansion and evolutionary adaptation.</title>
        <authorList>
            <person name="Sheffer M.M."/>
            <person name="Hoppe A."/>
            <person name="Krehenwinkel H."/>
            <person name="Uhl G."/>
            <person name="Kuss A.W."/>
            <person name="Jensen L."/>
            <person name="Jensen C."/>
            <person name="Gillespie R.G."/>
            <person name="Hoff K.J."/>
            <person name="Prost S."/>
        </authorList>
    </citation>
    <scope>NUCLEOTIDE SEQUENCE</scope>
</reference>
<proteinExistence type="inferred from homology"/>
<dbReference type="PANTHER" id="PTHR11690:SF248">
    <property type="entry name" value="PICKPOCKET 17, ISOFORM A"/>
    <property type="match status" value="1"/>
</dbReference>
<evidence type="ECO:0000256" key="5">
    <source>
        <dbReference type="ARBA" id="ARBA00022692"/>
    </source>
</evidence>
<comment type="caution">
    <text evidence="14">The sequence shown here is derived from an EMBL/GenBank/DDBJ whole genome shotgun (WGS) entry which is preliminary data.</text>
</comment>
<keyword evidence="7" id="KW-0915">Sodium</keyword>
<dbReference type="Gene3D" id="2.60.470.10">
    <property type="entry name" value="Acid-sensing ion channels like domains"/>
    <property type="match status" value="1"/>
</dbReference>
<organism evidence="14 15">
    <name type="scientific">Argiope bruennichi</name>
    <name type="common">Wasp spider</name>
    <name type="synonym">Aranea bruennichi</name>
    <dbReference type="NCBI Taxonomy" id="94029"/>
    <lineage>
        <taxon>Eukaryota</taxon>
        <taxon>Metazoa</taxon>
        <taxon>Ecdysozoa</taxon>
        <taxon>Arthropoda</taxon>
        <taxon>Chelicerata</taxon>
        <taxon>Arachnida</taxon>
        <taxon>Araneae</taxon>
        <taxon>Araneomorphae</taxon>
        <taxon>Entelegynae</taxon>
        <taxon>Araneoidea</taxon>
        <taxon>Araneidae</taxon>
        <taxon>Argiope</taxon>
    </lineage>
</organism>
<keyword evidence="10 12" id="KW-0739">Sodium transport</keyword>
<dbReference type="AlphaFoldDB" id="A0A8T0F0P9"/>
<keyword evidence="3 12" id="KW-0813">Transport</keyword>
<dbReference type="Pfam" id="PF00858">
    <property type="entry name" value="ASC"/>
    <property type="match status" value="1"/>
</dbReference>